<dbReference type="SUPFAM" id="SSF49785">
    <property type="entry name" value="Galactose-binding domain-like"/>
    <property type="match status" value="1"/>
</dbReference>
<gene>
    <name evidence="14" type="ordered locus">Rxyl_2538</name>
</gene>
<dbReference type="STRING" id="266117.Rxyl_2538"/>
<keyword evidence="6" id="KW-0479">Metal-binding</keyword>
<dbReference type="GO" id="GO:0006508">
    <property type="term" value="P:proteolysis"/>
    <property type="evidence" value="ECO:0007669"/>
    <property type="project" value="UniProtKB-KW"/>
</dbReference>
<keyword evidence="5" id="KW-0645">Protease</keyword>
<dbReference type="Pfam" id="PF07504">
    <property type="entry name" value="FTP"/>
    <property type="match status" value="1"/>
</dbReference>
<evidence type="ECO:0000313" key="14">
    <source>
        <dbReference type="EMBL" id="ABG05455.1"/>
    </source>
</evidence>
<dbReference type="GO" id="GO:0008270">
    <property type="term" value="F:zinc ion binding"/>
    <property type="evidence" value="ECO:0007669"/>
    <property type="project" value="InterPro"/>
</dbReference>
<dbReference type="Pfam" id="PF02128">
    <property type="entry name" value="Peptidase_M36"/>
    <property type="match status" value="1"/>
</dbReference>
<dbReference type="AlphaFoldDB" id="Q1AT23"/>
<dbReference type="GO" id="GO:0005615">
    <property type="term" value="C:extracellular space"/>
    <property type="evidence" value="ECO:0007669"/>
    <property type="project" value="InterPro"/>
</dbReference>
<evidence type="ECO:0000256" key="1">
    <source>
        <dbReference type="ARBA" id="ARBA00001947"/>
    </source>
</evidence>
<evidence type="ECO:0000256" key="8">
    <source>
        <dbReference type="ARBA" id="ARBA00022801"/>
    </source>
</evidence>
<dbReference type="OrthoDB" id="5377264at2"/>
<proteinExistence type="inferred from homology"/>
<evidence type="ECO:0000256" key="6">
    <source>
        <dbReference type="ARBA" id="ARBA00022723"/>
    </source>
</evidence>
<keyword evidence="8" id="KW-0378">Hydrolase</keyword>
<dbReference type="RefSeq" id="WP_011565464.1">
    <property type="nucleotide sequence ID" value="NC_008148.1"/>
</dbReference>
<dbReference type="InterPro" id="IPR008979">
    <property type="entry name" value="Galactose-bd-like_sf"/>
</dbReference>
<dbReference type="InterPro" id="IPR050371">
    <property type="entry name" value="Fungal_virulence_M36"/>
</dbReference>
<feature type="domain" description="F5/8 type C" evidence="13">
    <location>
        <begin position="746"/>
        <end position="905"/>
    </location>
</feature>
<comment type="similarity">
    <text evidence="3">Belongs to the peptidase M36 family.</text>
</comment>
<evidence type="ECO:0000256" key="5">
    <source>
        <dbReference type="ARBA" id="ARBA00022670"/>
    </source>
</evidence>
<dbReference type="InterPro" id="IPR011096">
    <property type="entry name" value="FTP_domain"/>
</dbReference>
<comment type="cofactor">
    <cofactor evidence="1">
        <name>Zn(2+)</name>
        <dbReference type="ChEBI" id="CHEBI:29105"/>
    </cofactor>
</comment>
<sequence>MALALVILAFASGESRALNGGVQEEAGSGAGERTFDARTSRVEPTKEQREAASRLLRKAGAGTRMAWDRRFGTPHTIYPARGTLTGPREGTPAEIARSWIRENRALFGLAAGDVDDLNVTQSHGLSTGTRIISFAQTFDGVEAVHGGSMTVVVRKDGSVESYAGQSARHGELSGGWELSGAQALERVAGRLAGATAFAAEAVGEQAGYTQFARGDFAAGSYVRKAVFVTGEGALPAYQVLFIEKLDRAWDVMVDARTGEILFRDSLVDHSRAEGTVYENFPGDAGSGGQPVIKSFEPTPQSPSGYVDPTGLAGLDGPTTLGNNANSYANWSNFLVPADQAPRPVSPLSHFNYSFSDHWGRSGCQAVPPSYAQDLEPAATNLFYHHNRIHDEFYRLGFTETGDNFQVNNYGRDSGGGDPILGLVQAGAATGGAPLYTGRDNAYMLTLPDGIPPWSGMFLWEPINDAFEGPCRDGDFDASVIEHEYAHGLTNRYVSAEDNALGTHQSGSMGEGWGDWYALNYLHREGLYGKSVVGEYVTGNPARGIRNWSYGKNPTTYADIGYDIVGPEVHADGEIWTAILWDYRQALVAAFGQARGAEIAQRTITDAMPRSPANPSFLDMRDAIALAIDDRYHDSSSYERIFDVFWTEFARRGAGFHARTAGGDDLDPTPAFDHPNGSRNGTLVGRVVNAATGEPVADARVMLGRFEARVSPLRTTGSGGGFSAPVVAGTYPVTIQARGFGSRTFENVRVRAGETTSLRFPLSPNLASGANGAKVVSATSPNARALIDDTEASTWTSRRRGNAVIELARPAEITSVRVSAYTTSRFEALRDFTLQVSTDGSVWRNALIEKEAFAYRKPRPVAPDVHYKTFRLENPTRAKFVRFYTDAPMGETKARVQAAELQVFSGTVKDVEPLPPPPPDPPYEDEGTIAFGTPVGDATSGGVTAVDFQTNCTFPPATQGSDGWVTRLPESFGDGLRQVSVKGTSPAPHDLDLYFYSADCELTGSAASAAADESGTIPSGTRYVLTHLWLGAGESFELRATDAR</sequence>
<dbReference type="HOGENOM" id="CLU_006520_1_0_11"/>
<dbReference type="InterPro" id="IPR013784">
    <property type="entry name" value="Carb-bd-like_fold"/>
</dbReference>
<feature type="compositionally biased region" description="Basic and acidic residues" evidence="12">
    <location>
        <begin position="33"/>
        <end position="50"/>
    </location>
</feature>
<keyword evidence="9" id="KW-0862">Zinc</keyword>
<dbReference type="KEGG" id="rxy:Rxyl_2538"/>
<dbReference type="Gene3D" id="1.10.390.10">
    <property type="entry name" value="Neutral Protease Domain 2"/>
    <property type="match status" value="1"/>
</dbReference>
<dbReference type="InterPro" id="IPR000421">
    <property type="entry name" value="FA58C"/>
</dbReference>
<dbReference type="SUPFAM" id="SSF55486">
    <property type="entry name" value="Metalloproteases ('zincins'), catalytic domain"/>
    <property type="match status" value="1"/>
</dbReference>
<dbReference type="eggNOG" id="COG3227">
    <property type="taxonomic scope" value="Bacteria"/>
</dbReference>
<keyword evidence="15" id="KW-1185">Reference proteome</keyword>
<dbReference type="PANTHER" id="PTHR33478:SF1">
    <property type="entry name" value="EXTRACELLULAR METALLOPROTEINASE MEP"/>
    <property type="match status" value="1"/>
</dbReference>
<evidence type="ECO:0000256" key="10">
    <source>
        <dbReference type="ARBA" id="ARBA00023049"/>
    </source>
</evidence>
<evidence type="ECO:0000256" key="9">
    <source>
        <dbReference type="ARBA" id="ARBA00022833"/>
    </source>
</evidence>
<evidence type="ECO:0000256" key="4">
    <source>
        <dbReference type="ARBA" id="ARBA00022525"/>
    </source>
</evidence>
<evidence type="ECO:0000256" key="2">
    <source>
        <dbReference type="ARBA" id="ARBA00004613"/>
    </source>
</evidence>
<protein>
    <submittedName>
        <fullName evidence="14">Coagulation factor 5/8 type-like protein</fullName>
    </submittedName>
</protein>
<accession>Q1AT23</accession>
<dbReference type="Pfam" id="PF13620">
    <property type="entry name" value="CarboxypepD_reg"/>
    <property type="match status" value="1"/>
</dbReference>
<dbReference type="Gene3D" id="3.10.170.10">
    <property type="match status" value="1"/>
</dbReference>
<dbReference type="GO" id="GO:0030246">
    <property type="term" value="F:carbohydrate binding"/>
    <property type="evidence" value="ECO:0007669"/>
    <property type="project" value="InterPro"/>
</dbReference>
<name>Q1AT23_RUBXD</name>
<dbReference type="GO" id="GO:0004222">
    <property type="term" value="F:metalloendopeptidase activity"/>
    <property type="evidence" value="ECO:0007669"/>
    <property type="project" value="InterPro"/>
</dbReference>
<evidence type="ECO:0000256" key="7">
    <source>
        <dbReference type="ARBA" id="ARBA00022729"/>
    </source>
</evidence>
<organism evidence="14 15">
    <name type="scientific">Rubrobacter xylanophilus (strain DSM 9941 / JCM 11954 / NBRC 16129 / PRD-1)</name>
    <dbReference type="NCBI Taxonomy" id="266117"/>
    <lineage>
        <taxon>Bacteria</taxon>
        <taxon>Bacillati</taxon>
        <taxon>Actinomycetota</taxon>
        <taxon>Rubrobacteria</taxon>
        <taxon>Rubrobacterales</taxon>
        <taxon>Rubrobacteraceae</taxon>
        <taxon>Rubrobacter</taxon>
    </lineage>
</organism>
<keyword evidence="10" id="KW-0482">Metalloprotease</keyword>
<feature type="region of interest" description="Disordered" evidence="12">
    <location>
        <begin position="21"/>
        <end position="50"/>
    </location>
</feature>
<evidence type="ECO:0000256" key="3">
    <source>
        <dbReference type="ARBA" id="ARBA00006006"/>
    </source>
</evidence>
<dbReference type="Proteomes" id="UP000006637">
    <property type="component" value="Chromosome"/>
</dbReference>
<evidence type="ECO:0000259" key="13">
    <source>
        <dbReference type="PROSITE" id="PS50022"/>
    </source>
</evidence>
<keyword evidence="7" id="KW-0732">Signal</keyword>
<dbReference type="CDD" id="cd09596">
    <property type="entry name" value="M36"/>
    <property type="match status" value="1"/>
</dbReference>
<dbReference type="EMBL" id="CP000386">
    <property type="protein sequence ID" value="ABG05455.1"/>
    <property type="molecule type" value="Genomic_DNA"/>
</dbReference>
<comment type="subcellular location">
    <subcellularLocation>
        <location evidence="2">Secreted</location>
    </subcellularLocation>
</comment>
<dbReference type="PANTHER" id="PTHR33478">
    <property type="entry name" value="EXTRACELLULAR METALLOPROTEINASE MEP"/>
    <property type="match status" value="1"/>
</dbReference>
<keyword evidence="4" id="KW-0964">Secreted</keyword>
<dbReference type="SUPFAM" id="SSF49452">
    <property type="entry name" value="Starch-binding domain-like"/>
    <property type="match status" value="1"/>
</dbReference>
<evidence type="ECO:0000256" key="12">
    <source>
        <dbReference type="SAM" id="MobiDB-lite"/>
    </source>
</evidence>
<dbReference type="PROSITE" id="PS50022">
    <property type="entry name" value="FA58C_3"/>
    <property type="match status" value="1"/>
</dbReference>
<dbReference type="Gene3D" id="2.60.120.260">
    <property type="entry name" value="Galactose-binding domain-like"/>
    <property type="match status" value="1"/>
</dbReference>
<dbReference type="Gene3D" id="2.60.40.1120">
    <property type="entry name" value="Carboxypeptidase-like, regulatory domain"/>
    <property type="match status" value="1"/>
</dbReference>
<dbReference type="InterPro" id="IPR001842">
    <property type="entry name" value="Peptidase_M36"/>
</dbReference>
<evidence type="ECO:0000313" key="15">
    <source>
        <dbReference type="Proteomes" id="UP000006637"/>
    </source>
</evidence>
<dbReference type="InterPro" id="IPR027268">
    <property type="entry name" value="Peptidase_M4/M1_CTD_sf"/>
</dbReference>
<reference evidence="14 15" key="1">
    <citation type="submission" date="2006-06" db="EMBL/GenBank/DDBJ databases">
        <title>Complete sequence of Rubrobacter xylanophilus DSM 9941.</title>
        <authorList>
            <consortium name="US DOE Joint Genome Institute"/>
            <person name="Copeland A."/>
            <person name="Lucas S."/>
            <person name="Lapidus A."/>
            <person name="Barry K."/>
            <person name="Detter J.C."/>
            <person name="Glavina del Rio T."/>
            <person name="Hammon N."/>
            <person name="Israni S."/>
            <person name="Dalin E."/>
            <person name="Tice H."/>
            <person name="Pitluck S."/>
            <person name="Munk A.C."/>
            <person name="Brettin T."/>
            <person name="Bruce D."/>
            <person name="Han C."/>
            <person name="Tapia R."/>
            <person name="Gilna P."/>
            <person name="Schmutz J."/>
            <person name="Larimer F."/>
            <person name="Land M."/>
            <person name="Hauser L."/>
            <person name="Kyrpides N."/>
            <person name="Lykidis A."/>
            <person name="da Costa M.S."/>
            <person name="Rainey F.A."/>
            <person name="Empadinhas N."/>
            <person name="Jolivet E."/>
            <person name="Battista J.R."/>
            <person name="Richardson P."/>
        </authorList>
    </citation>
    <scope>NUCLEOTIDE SEQUENCE [LARGE SCALE GENOMIC DNA]</scope>
    <source>
        <strain evidence="15">DSM 9941 / NBRC 16129 / PRD-1</strain>
    </source>
</reference>
<keyword evidence="11" id="KW-0865">Zymogen</keyword>
<evidence type="ECO:0000256" key="11">
    <source>
        <dbReference type="ARBA" id="ARBA00023145"/>
    </source>
</evidence>